<dbReference type="Pfam" id="PF00059">
    <property type="entry name" value="Lectin_C"/>
    <property type="match status" value="1"/>
</dbReference>
<evidence type="ECO:0000259" key="28">
    <source>
        <dbReference type="PROSITE" id="PS50923"/>
    </source>
</evidence>
<dbReference type="PROSITE" id="PS00524">
    <property type="entry name" value="SMB_1"/>
    <property type="match status" value="1"/>
</dbReference>
<dbReference type="Proteomes" id="UP000838412">
    <property type="component" value="Chromosome 2"/>
</dbReference>
<dbReference type="GO" id="GO:0006590">
    <property type="term" value="P:thyroid hormone generation"/>
    <property type="evidence" value="ECO:0007669"/>
    <property type="project" value="InterPro"/>
</dbReference>
<dbReference type="EMBL" id="OV696687">
    <property type="protein sequence ID" value="CAH1254991.1"/>
    <property type="molecule type" value="Genomic_DNA"/>
</dbReference>
<dbReference type="CDD" id="cd09825">
    <property type="entry name" value="thyroid_peroxidase"/>
    <property type="match status" value="2"/>
</dbReference>
<dbReference type="Gene3D" id="1.10.640.10">
    <property type="entry name" value="Haem peroxidase domain superfamily, animal type"/>
    <property type="match status" value="2"/>
</dbReference>
<evidence type="ECO:0000256" key="23">
    <source>
        <dbReference type="PIRSR" id="PIRSR619791-2"/>
    </source>
</evidence>
<name>A0A8J9ZL98_BRALA</name>
<dbReference type="CDD" id="cd00033">
    <property type="entry name" value="CCP"/>
    <property type="match status" value="1"/>
</dbReference>
<reference evidence="30" key="1">
    <citation type="submission" date="2022-01" db="EMBL/GenBank/DDBJ databases">
        <authorList>
            <person name="Braso-Vives M."/>
        </authorList>
    </citation>
    <scope>NUCLEOTIDE SEQUENCE</scope>
</reference>
<comment type="catalytic activity">
    <reaction evidence="22">
        <text>[thyroglobulin]-3-iodo-L-tyrosine + iodide + H2O2 + H(+) = [thyroglobulin]-3,5-diiodo-L-tyrosine + 2 H2O</text>
        <dbReference type="Rhea" id="RHEA:48960"/>
        <dbReference type="Rhea" id="RHEA-COMP:12275"/>
        <dbReference type="Rhea" id="RHEA-COMP:12276"/>
        <dbReference type="ChEBI" id="CHEBI:15377"/>
        <dbReference type="ChEBI" id="CHEBI:15378"/>
        <dbReference type="ChEBI" id="CHEBI:16240"/>
        <dbReference type="ChEBI" id="CHEBI:16382"/>
        <dbReference type="ChEBI" id="CHEBI:90870"/>
        <dbReference type="ChEBI" id="CHEBI:90871"/>
        <dbReference type="EC" id="1.11.1.8"/>
    </reaction>
</comment>
<keyword evidence="13 25" id="KW-0768">Sushi</keyword>
<dbReference type="PROSITE" id="PS50292">
    <property type="entry name" value="PEROXIDASE_3"/>
    <property type="match status" value="2"/>
</dbReference>
<evidence type="ECO:0000256" key="16">
    <source>
        <dbReference type="ARBA" id="ARBA00023157"/>
    </source>
</evidence>
<dbReference type="GO" id="GO:0046872">
    <property type="term" value="F:metal ion binding"/>
    <property type="evidence" value="ECO:0007669"/>
    <property type="project" value="UniProtKB-KW"/>
</dbReference>
<feature type="domain" description="SMB" evidence="29">
    <location>
        <begin position="815"/>
        <end position="863"/>
    </location>
</feature>
<dbReference type="SMART" id="SM00032">
    <property type="entry name" value="CCP"/>
    <property type="match status" value="1"/>
</dbReference>
<evidence type="ECO:0000256" key="22">
    <source>
        <dbReference type="ARBA" id="ARBA00049000"/>
    </source>
</evidence>
<evidence type="ECO:0000256" key="2">
    <source>
        <dbReference type="ARBA" id="ARBA00003834"/>
    </source>
</evidence>
<keyword evidence="15" id="KW-1133">Transmembrane helix</keyword>
<dbReference type="InterPro" id="IPR001304">
    <property type="entry name" value="C-type_lectin-like"/>
</dbReference>
<comment type="catalytic activity">
    <reaction evidence="19">
        <text>[thyroglobulin]-3-iodo-L-tyrosine + [thyroglobulin]-3,5-diiodo-L-tyrosine + H2O2 = [thyroglobulin]-3,3',5-triiodo-L-thyronine + [thyroglobulin]-dehydroalanine + 2 H2O</text>
        <dbReference type="Rhea" id="RHEA:48968"/>
        <dbReference type="Rhea" id="RHEA-COMP:12275"/>
        <dbReference type="Rhea" id="RHEA-COMP:12276"/>
        <dbReference type="Rhea" id="RHEA-COMP:12278"/>
        <dbReference type="Rhea" id="RHEA-COMP:12279"/>
        <dbReference type="ChEBI" id="CHEBI:15377"/>
        <dbReference type="ChEBI" id="CHEBI:16240"/>
        <dbReference type="ChEBI" id="CHEBI:90870"/>
        <dbReference type="ChEBI" id="CHEBI:90871"/>
        <dbReference type="ChEBI" id="CHEBI:90873"/>
        <dbReference type="ChEBI" id="CHEBI:90874"/>
        <dbReference type="EC" id="1.11.1.8"/>
    </reaction>
</comment>
<evidence type="ECO:0000313" key="31">
    <source>
        <dbReference type="Proteomes" id="UP000838412"/>
    </source>
</evidence>
<evidence type="ECO:0000256" key="8">
    <source>
        <dbReference type="ARBA" id="ARBA00021693"/>
    </source>
</evidence>
<feature type="binding site" description="axial binding residue" evidence="23">
    <location>
        <position position="1333"/>
    </location>
    <ligand>
        <name>heme b</name>
        <dbReference type="ChEBI" id="CHEBI:60344"/>
    </ligand>
    <ligandPart>
        <name>Fe</name>
        <dbReference type="ChEBI" id="CHEBI:18248"/>
    </ligandPart>
</feature>
<dbReference type="EC" id="1.11.1.8" evidence="7"/>
<evidence type="ECO:0000259" key="27">
    <source>
        <dbReference type="PROSITE" id="PS50041"/>
    </source>
</evidence>
<dbReference type="InterPro" id="IPR010255">
    <property type="entry name" value="Haem_peroxidase_sf"/>
</dbReference>
<keyword evidence="17" id="KW-0376">Hydrogen peroxide</keyword>
<keyword evidence="11" id="KW-0575">Peroxidase</keyword>
<dbReference type="InterPro" id="IPR029589">
    <property type="entry name" value="TPO"/>
</dbReference>
<keyword evidence="15" id="KW-0812">Transmembrane</keyword>
<dbReference type="Pfam" id="PF03098">
    <property type="entry name" value="An_peroxidase"/>
    <property type="match status" value="2"/>
</dbReference>
<keyword evidence="10 24" id="KW-0245">EGF-like domain</keyword>
<keyword evidence="11" id="KW-0560">Oxidoreductase</keyword>
<dbReference type="InterPro" id="IPR035976">
    <property type="entry name" value="Sushi/SCR/CCP_sf"/>
</dbReference>
<dbReference type="InterPro" id="IPR001212">
    <property type="entry name" value="Somatomedin_B_dom"/>
</dbReference>
<dbReference type="PROSITE" id="PS50026">
    <property type="entry name" value="EGF_3"/>
    <property type="match status" value="1"/>
</dbReference>
<keyword evidence="14" id="KW-0732">Signal</keyword>
<proteinExistence type="inferred from homology"/>
<dbReference type="GO" id="GO:0005615">
    <property type="term" value="C:extracellular space"/>
    <property type="evidence" value="ECO:0007669"/>
    <property type="project" value="TreeGrafter"/>
</dbReference>
<evidence type="ECO:0000256" key="17">
    <source>
        <dbReference type="ARBA" id="ARBA00023324"/>
    </source>
</evidence>
<feature type="domain" description="C-type lectin" evidence="27">
    <location>
        <begin position="1696"/>
        <end position="1816"/>
    </location>
</feature>
<dbReference type="SMART" id="SM00034">
    <property type="entry name" value="CLECT"/>
    <property type="match status" value="1"/>
</dbReference>
<keyword evidence="9" id="KW-0893">Thyroid hormones biosynthesis</keyword>
<evidence type="ECO:0000313" key="30">
    <source>
        <dbReference type="EMBL" id="CAH1254991.1"/>
    </source>
</evidence>
<evidence type="ECO:0000256" key="9">
    <source>
        <dbReference type="ARBA" id="ARBA00022534"/>
    </source>
</evidence>
<keyword evidence="16" id="KW-1015">Disulfide bond</keyword>
<dbReference type="GO" id="GO:0020037">
    <property type="term" value="F:heme binding"/>
    <property type="evidence" value="ECO:0007669"/>
    <property type="project" value="InterPro"/>
</dbReference>
<dbReference type="PANTHER" id="PTHR11475:SF121">
    <property type="entry name" value="THYROID PEROXIDASE-LIKE"/>
    <property type="match status" value="1"/>
</dbReference>
<dbReference type="Pfam" id="PF00084">
    <property type="entry name" value="Sushi"/>
    <property type="match status" value="1"/>
</dbReference>
<evidence type="ECO:0000256" key="12">
    <source>
        <dbReference type="ARBA" id="ARBA00022617"/>
    </source>
</evidence>
<evidence type="ECO:0000256" key="14">
    <source>
        <dbReference type="ARBA" id="ARBA00022729"/>
    </source>
</evidence>
<dbReference type="CDD" id="cd00037">
    <property type="entry name" value="CLECT"/>
    <property type="match status" value="1"/>
</dbReference>
<evidence type="ECO:0000256" key="5">
    <source>
        <dbReference type="ARBA" id="ARBA00008928"/>
    </source>
</evidence>
<feature type="domain" description="Sushi" evidence="28">
    <location>
        <begin position="1577"/>
        <end position="1633"/>
    </location>
</feature>
<comment type="pathway">
    <text evidence="4">Hormone biosynthesis; thyroid hormone biosynthesis.</text>
</comment>
<dbReference type="GO" id="GO:0004447">
    <property type="term" value="F:iodide peroxidase activity"/>
    <property type="evidence" value="ECO:0007669"/>
    <property type="project" value="UniProtKB-EC"/>
</dbReference>
<evidence type="ECO:0000256" key="19">
    <source>
        <dbReference type="ARBA" id="ARBA00048250"/>
    </source>
</evidence>
<dbReference type="Gene3D" id="2.10.70.10">
    <property type="entry name" value="Complement Module, domain 1"/>
    <property type="match status" value="1"/>
</dbReference>
<dbReference type="GO" id="GO:0006979">
    <property type="term" value="P:response to oxidative stress"/>
    <property type="evidence" value="ECO:0007669"/>
    <property type="project" value="InterPro"/>
</dbReference>
<comment type="function">
    <text evidence="2">Iodination and coupling of the hormonogenic tyrosines in thyroglobulin to yield the thyroid hormones T(3) and T(4).</text>
</comment>
<evidence type="ECO:0000256" key="13">
    <source>
        <dbReference type="ARBA" id="ARBA00022659"/>
    </source>
</evidence>
<keyword evidence="23" id="KW-0479">Metal-binding</keyword>
<dbReference type="FunFam" id="1.10.640.10:FF:000048">
    <property type="entry name" value="Uncharacterized protein"/>
    <property type="match status" value="2"/>
</dbReference>
<protein>
    <recommendedName>
        <fullName evidence="8">Thyroid peroxidase</fullName>
        <ecNumber evidence="7">1.11.1.8</ecNumber>
    </recommendedName>
</protein>
<evidence type="ECO:0000256" key="3">
    <source>
        <dbReference type="ARBA" id="ARBA00004479"/>
    </source>
</evidence>
<comment type="subcellular location">
    <subcellularLocation>
        <location evidence="3">Membrane</location>
        <topology evidence="3">Single-pass type I membrane protein</topology>
    </subcellularLocation>
</comment>
<evidence type="ECO:0000256" key="4">
    <source>
        <dbReference type="ARBA" id="ARBA00005197"/>
    </source>
</evidence>
<comment type="caution">
    <text evidence="24">Lacks conserved residue(s) required for the propagation of feature annotation.</text>
</comment>
<dbReference type="PROSITE" id="PS50923">
    <property type="entry name" value="SUSHI"/>
    <property type="match status" value="1"/>
</dbReference>
<comment type="similarity">
    <text evidence="5">Belongs to the prostaglandin G/H synthase family.</text>
</comment>
<evidence type="ECO:0000256" key="25">
    <source>
        <dbReference type="PROSITE-ProRule" id="PRU00302"/>
    </source>
</evidence>
<evidence type="ECO:0000259" key="29">
    <source>
        <dbReference type="PROSITE" id="PS50958"/>
    </source>
</evidence>
<evidence type="ECO:0000256" key="6">
    <source>
        <dbReference type="ARBA" id="ARBA00011561"/>
    </source>
</evidence>
<evidence type="ECO:0000256" key="21">
    <source>
        <dbReference type="ARBA" id="ARBA00048771"/>
    </source>
</evidence>
<dbReference type="InterPro" id="IPR037120">
    <property type="entry name" value="Haem_peroxidase_sf_animal"/>
</dbReference>
<evidence type="ECO:0000256" key="20">
    <source>
        <dbReference type="ARBA" id="ARBA00048299"/>
    </source>
</evidence>
<dbReference type="InterPro" id="IPR000436">
    <property type="entry name" value="Sushi_SCR_CCP_dom"/>
</dbReference>
<keyword evidence="15" id="KW-0472">Membrane</keyword>
<dbReference type="SUPFAM" id="SSF57535">
    <property type="entry name" value="Complement control module/SCR domain"/>
    <property type="match status" value="1"/>
</dbReference>
<keyword evidence="23" id="KW-0408">Iron</keyword>
<dbReference type="InterPro" id="IPR016187">
    <property type="entry name" value="CTDL_fold"/>
</dbReference>
<comment type="cofactor">
    <cofactor evidence="1">
        <name>heme b</name>
        <dbReference type="ChEBI" id="CHEBI:60344"/>
    </cofactor>
</comment>
<dbReference type="SUPFAM" id="SSF56436">
    <property type="entry name" value="C-type lectin-like"/>
    <property type="match status" value="1"/>
</dbReference>
<organism evidence="30 31">
    <name type="scientific">Branchiostoma lanceolatum</name>
    <name type="common">Common lancelet</name>
    <name type="synonym">Amphioxus lanceolatum</name>
    <dbReference type="NCBI Taxonomy" id="7740"/>
    <lineage>
        <taxon>Eukaryota</taxon>
        <taxon>Metazoa</taxon>
        <taxon>Chordata</taxon>
        <taxon>Cephalochordata</taxon>
        <taxon>Leptocardii</taxon>
        <taxon>Amphioxiformes</taxon>
        <taxon>Branchiostomatidae</taxon>
        <taxon>Branchiostoma</taxon>
    </lineage>
</organism>
<dbReference type="CDD" id="cd00053">
    <property type="entry name" value="EGF"/>
    <property type="match status" value="1"/>
</dbReference>
<evidence type="ECO:0000259" key="26">
    <source>
        <dbReference type="PROSITE" id="PS50026"/>
    </source>
</evidence>
<comment type="catalytic activity">
    <reaction evidence="20">
        <text>2 [thyroglobulin]-3,5-diiodo-L-tyrosine + H2O2 = [thyroglobulin]-L-thyroxine + [thyroglobulin]-dehydroalanine + 2 H2O</text>
        <dbReference type="Rhea" id="RHEA:48964"/>
        <dbReference type="Rhea" id="RHEA-COMP:12276"/>
        <dbReference type="Rhea" id="RHEA-COMP:12277"/>
        <dbReference type="Rhea" id="RHEA-COMP:12278"/>
        <dbReference type="ChEBI" id="CHEBI:15377"/>
        <dbReference type="ChEBI" id="CHEBI:16240"/>
        <dbReference type="ChEBI" id="CHEBI:90871"/>
        <dbReference type="ChEBI" id="CHEBI:90872"/>
        <dbReference type="ChEBI" id="CHEBI:90873"/>
        <dbReference type="EC" id="1.11.1.8"/>
    </reaction>
</comment>
<dbReference type="Gene3D" id="3.10.100.10">
    <property type="entry name" value="Mannose-Binding Protein A, subunit A"/>
    <property type="match status" value="1"/>
</dbReference>
<dbReference type="SUPFAM" id="SSF48113">
    <property type="entry name" value="Heme-dependent peroxidases"/>
    <property type="match status" value="2"/>
</dbReference>
<comment type="subunit">
    <text evidence="6">Interacts with DUOX1, DUOX2 and CYBA.</text>
</comment>
<dbReference type="PRINTS" id="PR00457">
    <property type="entry name" value="ANPEROXIDASE"/>
</dbReference>
<keyword evidence="12 23" id="KW-0349">Heme</keyword>
<dbReference type="OrthoDB" id="823504at2759"/>
<evidence type="ECO:0000256" key="24">
    <source>
        <dbReference type="PROSITE-ProRule" id="PRU00076"/>
    </source>
</evidence>
<dbReference type="PROSITE" id="PS50041">
    <property type="entry name" value="C_TYPE_LECTIN_2"/>
    <property type="match status" value="1"/>
</dbReference>
<keyword evidence="31" id="KW-1185">Reference proteome</keyword>
<accession>A0A8J9ZL98</accession>
<evidence type="ECO:0000256" key="11">
    <source>
        <dbReference type="ARBA" id="ARBA00022559"/>
    </source>
</evidence>
<dbReference type="PROSITE" id="PS50958">
    <property type="entry name" value="SMB_2"/>
    <property type="match status" value="1"/>
</dbReference>
<dbReference type="GO" id="GO:0042744">
    <property type="term" value="P:hydrogen peroxide catabolic process"/>
    <property type="evidence" value="ECO:0007669"/>
    <property type="project" value="UniProtKB-KW"/>
</dbReference>
<dbReference type="InterPro" id="IPR016186">
    <property type="entry name" value="C-type_lectin-like/link_sf"/>
</dbReference>
<evidence type="ECO:0000256" key="7">
    <source>
        <dbReference type="ARBA" id="ARBA00012311"/>
    </source>
</evidence>
<dbReference type="PANTHER" id="PTHR11475">
    <property type="entry name" value="OXIDASE/PEROXIDASE"/>
    <property type="match status" value="1"/>
</dbReference>
<sequence>MRQHCPVISNNTELALPNSYTPISLARRSRRDLGRSESRSESAARLPSAGMGALPYLFSMEDMKMFDNMKSEKTPSGFLRLFHLMGKAAQREARAADIVKKTIQLVAEKANAGMGDDNLINREIPVKNLSDISALISRPKLNMIASLSGCARSATRVNCSSGCHSNTRYQYRTIDGTCNNRKNKLWGSSLTPFQRSLTPIYENQCNEPVGWDTSLEYNGFTLPSVRQVSNQLMTTPTNVEDPDYTHMLTQWGQFLDHDTDLTATAVGLTMPKPGMNATSCSETCDNIMPCFPIHIPDDDPRIDNVLDKACMPFTRSSAVCGTGETSTLFNTVIAREQINQITSFIDASNVYGSTSDVAESLRDFSTDDGLLRVQEGVDISSGMDLLPFQTEAVSSCNQNPDGTDIVPCFLAGDVRANEVNTLIASHTIWVREHNRLARELKSVNPYWDGEKIYQEARKIVGAMMQHITFTEYLPKILGQRGMDQIGEYAGYDPKVNPSTRNEFATAAFRFGHAAIGGTVRRFDENYEEDPQIGNVALHDTFFSPWRVVEESGVDPLVRGLIGGFAKLVTPTNIMHEELSQNLFALKNQIALDLASLNTQRGRDHGMPFYNDWRAFCNLPRAESFDDLSGEISDSDVRDTLADVYGDVNNIDLWPAAQLEDHEDGARVGPTFRCMLAEQFKAHRDGDRFWYHSARVFKATQRAEIDKVTLARVICDNTGITRLPPDVFKRTDLADMVDCGDIPGMDLHFWGEKSGGGFTRFVSAQTIGALPLVTLAALRRLQNSRIQVTMSSVTLFLFCLLVISALSVSVSAQCRGLRCCAEGDTATDCSAKTGDGKSCYCEPGCLNRDDCCADYKETCVLQVDPKDHFPGDPFVTASILEAIRRVDTAINRTKEMHDDPNREVTSFDFLDLFRYMSPDAQREARAAEIVENTIQLVAEKVQAHRRLSKMIEELPAISALISQEQLNNIASISGCARSVTRVNCSSTCLSSKYRTIDGSCNNRENPLWGSSLTPFHRFLPPIYENQWNEPVGWDKTREYNGFTLPSVRHVSNQLMTTATDVEDPDYTHMLTQWGQFLDHDTDLTATAVGRTMFKPGMNVTTCEETCDNIMPCFPIPIPDDDPRIDNVLDKACMPFTRSSAVCGTGETSTLFNTVIAREQINQITSFIDASNVYGSTSEVAQSLRDFSTDDGLLRVQEGADISSGMDLLPFQNEAVTSCNQDPDGGDVVPCFLAGDTRNNEVNTLIASHTIWVREHNRLARELKRINPHWNGEQIYQEARKIVGSEMQHITFIEYLPKILGPIGMDQMGEYAGYDPKVNPSTRNEFATAAFRFGHAAIASMVRRFDENYEEDLQIGNVALHDAFFSPWRVFRESGIDPVVRGLMGGFAKLVTPTNIMHEELSQKLFALMNQIALDLASLNTQRGRDHGMPFYNDWRVFCNLTRAESFDDLSGEISNSDVRDTLADVYGDVNNIDLWPAALLEDHEDGARVGPTFRCMLAEQFKAHRDGDRFWYQSDGVFTPSQRTEISRVTLARVICDNTGITRLPSDVFRRTDLADMAICDDIPGMDLQFWEEIPADEPCGEPVEVENAYVQKCGANSPDTHIYTCNPGYAMSGAAEIRCIGGMTDNPPPTCSDADGCSPNPCDPRATCTDNPAPELGAICECNMGYQGDGLADGSGCKACSDRYPKLHPAGNFGIYQNQCFWYSSGKHKLRRNYSDALLECEKHDGTLAMIKDDGVHRFILKLLKGNSRRKYWIGLDDLATEDVFVWNDRTPLGSYRKFKSNKPHKIRDCVMLWRTNRLGRWYCVGCGLKQPYICQLGEQNV</sequence>
<evidence type="ECO:0000256" key="1">
    <source>
        <dbReference type="ARBA" id="ARBA00001970"/>
    </source>
</evidence>
<feature type="domain" description="EGF-like" evidence="26">
    <location>
        <begin position="1633"/>
        <end position="1669"/>
    </location>
</feature>
<comment type="catalytic activity">
    <reaction evidence="21">
        <text>2 iodide + H2O2 + 2 H(+) = diiodine + 2 H2O</text>
        <dbReference type="Rhea" id="RHEA:23336"/>
        <dbReference type="ChEBI" id="CHEBI:15377"/>
        <dbReference type="ChEBI" id="CHEBI:15378"/>
        <dbReference type="ChEBI" id="CHEBI:16240"/>
        <dbReference type="ChEBI" id="CHEBI:16382"/>
        <dbReference type="ChEBI" id="CHEBI:17606"/>
        <dbReference type="EC" id="1.11.1.8"/>
    </reaction>
</comment>
<evidence type="ECO:0000256" key="15">
    <source>
        <dbReference type="ARBA" id="ARBA00022989"/>
    </source>
</evidence>
<evidence type="ECO:0000256" key="18">
    <source>
        <dbReference type="ARBA" id="ARBA00048137"/>
    </source>
</evidence>
<dbReference type="GO" id="GO:0016020">
    <property type="term" value="C:membrane"/>
    <property type="evidence" value="ECO:0007669"/>
    <property type="project" value="UniProtKB-SubCell"/>
</dbReference>
<evidence type="ECO:0000256" key="10">
    <source>
        <dbReference type="ARBA" id="ARBA00022536"/>
    </source>
</evidence>
<dbReference type="GO" id="GO:0042446">
    <property type="term" value="P:hormone biosynthetic process"/>
    <property type="evidence" value="ECO:0007669"/>
    <property type="project" value="UniProtKB-KW"/>
</dbReference>
<dbReference type="InterPro" id="IPR000742">
    <property type="entry name" value="EGF"/>
</dbReference>
<dbReference type="InterPro" id="IPR019791">
    <property type="entry name" value="Haem_peroxidase_animal"/>
</dbReference>
<gene>
    <name evidence="30" type="primary">PXDN</name>
    <name evidence="30" type="ORF">BLAG_LOCUS14193</name>
</gene>
<comment type="catalytic activity">
    <reaction evidence="18">
        <text>[thyroglobulin]-L-tyrosine + iodide + H2O2 + H(+) = [thyroglobulin]-3-iodo-L-tyrosine + 2 H2O</text>
        <dbReference type="Rhea" id="RHEA:48956"/>
        <dbReference type="Rhea" id="RHEA-COMP:12274"/>
        <dbReference type="Rhea" id="RHEA-COMP:12275"/>
        <dbReference type="ChEBI" id="CHEBI:15377"/>
        <dbReference type="ChEBI" id="CHEBI:15378"/>
        <dbReference type="ChEBI" id="CHEBI:16240"/>
        <dbReference type="ChEBI" id="CHEBI:16382"/>
        <dbReference type="ChEBI" id="CHEBI:46858"/>
        <dbReference type="ChEBI" id="CHEBI:90870"/>
        <dbReference type="EC" id="1.11.1.8"/>
    </reaction>
</comment>
<dbReference type="Gene3D" id="2.10.25.10">
    <property type="entry name" value="Laminin"/>
    <property type="match status" value="1"/>
</dbReference>